<evidence type="ECO:0000313" key="2">
    <source>
        <dbReference type="EMBL" id="KAJ2808578.1"/>
    </source>
</evidence>
<accession>A0A9W8LWL1</accession>
<feature type="compositionally biased region" description="Basic and acidic residues" evidence="1">
    <location>
        <begin position="68"/>
        <end position="79"/>
    </location>
</feature>
<dbReference type="AlphaFoldDB" id="A0A9W8LWL1"/>
<sequence length="101" mass="11263">MFGTWMFGRRRYKNGQLKCFRVRIWTPSSSDLSSVFAAAFSVVQVVVGFKLSKEAELDAESEVIVPQPRREENASRETSPDPGTFVEEHSTGGHPSVITTI</sequence>
<protein>
    <submittedName>
        <fullName evidence="2">Uncharacterized protein</fullName>
    </submittedName>
</protein>
<dbReference type="Proteomes" id="UP001140094">
    <property type="component" value="Unassembled WGS sequence"/>
</dbReference>
<gene>
    <name evidence="2" type="ORF">H4R20_000808</name>
</gene>
<comment type="caution">
    <text evidence="2">The sequence shown here is derived from an EMBL/GenBank/DDBJ whole genome shotgun (WGS) entry which is preliminary data.</text>
</comment>
<dbReference type="EMBL" id="JANBUO010000038">
    <property type="protein sequence ID" value="KAJ2808578.1"/>
    <property type="molecule type" value="Genomic_DNA"/>
</dbReference>
<organism evidence="2 3">
    <name type="scientific">Coemansia guatemalensis</name>
    <dbReference type="NCBI Taxonomy" id="2761395"/>
    <lineage>
        <taxon>Eukaryota</taxon>
        <taxon>Fungi</taxon>
        <taxon>Fungi incertae sedis</taxon>
        <taxon>Zoopagomycota</taxon>
        <taxon>Kickxellomycotina</taxon>
        <taxon>Kickxellomycetes</taxon>
        <taxon>Kickxellales</taxon>
        <taxon>Kickxellaceae</taxon>
        <taxon>Coemansia</taxon>
    </lineage>
</organism>
<proteinExistence type="predicted"/>
<evidence type="ECO:0000256" key="1">
    <source>
        <dbReference type="SAM" id="MobiDB-lite"/>
    </source>
</evidence>
<keyword evidence="3" id="KW-1185">Reference proteome</keyword>
<name>A0A9W8LWL1_9FUNG</name>
<feature type="region of interest" description="Disordered" evidence="1">
    <location>
        <begin position="60"/>
        <end position="101"/>
    </location>
</feature>
<evidence type="ECO:0000313" key="3">
    <source>
        <dbReference type="Proteomes" id="UP001140094"/>
    </source>
</evidence>
<reference evidence="2" key="1">
    <citation type="submission" date="2022-07" db="EMBL/GenBank/DDBJ databases">
        <title>Phylogenomic reconstructions and comparative analyses of Kickxellomycotina fungi.</title>
        <authorList>
            <person name="Reynolds N.K."/>
            <person name="Stajich J.E."/>
            <person name="Barry K."/>
            <person name="Grigoriev I.V."/>
            <person name="Crous P."/>
            <person name="Smith M.E."/>
        </authorList>
    </citation>
    <scope>NUCLEOTIDE SEQUENCE</scope>
    <source>
        <strain evidence="2">NRRL 1565</strain>
    </source>
</reference>